<reference evidence="7 8" key="2">
    <citation type="submission" date="2018-06" db="EMBL/GenBank/DDBJ databases">
        <title>Metagenomic assembly of (sub)arctic Cyanobacteria and their associated microbiome from non-axenic cultures.</title>
        <authorList>
            <person name="Baurain D."/>
        </authorList>
    </citation>
    <scope>NUCLEOTIDE SEQUENCE [LARGE SCALE GENOMIC DNA]</scope>
    <source>
        <strain evidence="7">ULC041bin1</strain>
    </source>
</reference>
<dbReference type="EMBL" id="QBMN01000079">
    <property type="protein sequence ID" value="PZO40167.1"/>
    <property type="molecule type" value="Genomic_DNA"/>
</dbReference>
<dbReference type="PANTHER" id="PTHR47199:SF2">
    <property type="entry name" value="PHOTOSYSTEM II STABILITY_ASSEMBLY FACTOR HCF136, CHLOROPLASTIC"/>
    <property type="match status" value="1"/>
</dbReference>
<evidence type="ECO:0000313" key="7">
    <source>
        <dbReference type="EMBL" id="PZO40167.1"/>
    </source>
</evidence>
<dbReference type="GO" id="GO:0015979">
    <property type="term" value="P:photosynthesis"/>
    <property type="evidence" value="ECO:0007669"/>
    <property type="project" value="UniProtKB-KW"/>
</dbReference>
<dbReference type="GO" id="GO:0009523">
    <property type="term" value="C:photosystem II"/>
    <property type="evidence" value="ECO:0007669"/>
    <property type="project" value="UniProtKB-KW"/>
</dbReference>
<evidence type="ECO:0000256" key="2">
    <source>
        <dbReference type="ARBA" id="ARBA00022729"/>
    </source>
</evidence>
<dbReference type="InterPro" id="IPR016705">
    <property type="entry name" value="Ycf48/Hcf136"/>
</dbReference>
<keyword evidence="1 4" id="KW-0602">Photosynthesis</keyword>
<evidence type="ECO:0000256" key="4">
    <source>
        <dbReference type="HAMAP-Rule" id="MF_01348"/>
    </source>
</evidence>
<comment type="caution">
    <text evidence="7">The sequence shown here is derived from an EMBL/GenBank/DDBJ whole genome shotgun (WGS) entry which is preliminary data.</text>
</comment>
<dbReference type="AlphaFoldDB" id="A0A2W4WA90"/>
<evidence type="ECO:0000259" key="6">
    <source>
        <dbReference type="Pfam" id="PF14870"/>
    </source>
</evidence>
<evidence type="ECO:0000256" key="5">
    <source>
        <dbReference type="PIRNR" id="PIRNR017875"/>
    </source>
</evidence>
<gene>
    <name evidence="4" type="primary">ycf48</name>
    <name evidence="7" type="ORF">DCF17_12410</name>
</gene>
<keyword evidence="2 4" id="KW-0732">Signal</keyword>
<dbReference type="Proteomes" id="UP000249081">
    <property type="component" value="Unassembled WGS sequence"/>
</dbReference>
<accession>A0A2W4WA90</accession>
<sequence>MQAAFDWLKRGLVMLAAVVLSTGCSGYFLADADVHPWDVVQVPVEATLSDVAFTQDADHGWIVGSRNTLLETTDGGETWQPRELTLGDQRYTFTSVDFSGSEGWVTGIPSVLLHTPDGGATWESVPLSKELPGSPFLITAVGPNSAELATDIGAIYRTEDGGRTWQALVQGAVGVVRNMVRSDNGRYVAVSSRGNFYSTWALGQDQWIPHNRQNSRRLQNMGFDKDGKLWVIARGGQVRFSNTRASDDFTEAISPEFGTSWGLLDMAFRTSDELWVTGGGGNLLCSFDGGETWFRDKSVGDVPSNFYRVKFLGPEKGFILGQEGTILKYRPEAA</sequence>
<evidence type="ECO:0000256" key="3">
    <source>
        <dbReference type="ARBA" id="ARBA00023276"/>
    </source>
</evidence>
<organism evidence="7 8">
    <name type="scientific">Shackletoniella antarctica</name>
    <dbReference type="NCBI Taxonomy" id="268115"/>
    <lineage>
        <taxon>Bacteria</taxon>
        <taxon>Bacillati</taxon>
        <taxon>Cyanobacteriota</taxon>
        <taxon>Cyanophyceae</taxon>
        <taxon>Oculatellales</taxon>
        <taxon>Oculatellaceae</taxon>
        <taxon>Shackletoniella</taxon>
    </lineage>
</organism>
<dbReference type="SUPFAM" id="SSF110296">
    <property type="entry name" value="Oligoxyloglucan reducing end-specific cellobiohydrolase"/>
    <property type="match status" value="1"/>
</dbReference>
<keyword evidence="4" id="KW-0793">Thylakoid</keyword>
<dbReference type="GO" id="GO:0031979">
    <property type="term" value="C:plasma membrane-derived thylakoid lumen"/>
    <property type="evidence" value="ECO:0007669"/>
    <property type="project" value="UniProtKB-SubCell"/>
</dbReference>
<evidence type="ECO:0000256" key="1">
    <source>
        <dbReference type="ARBA" id="ARBA00022531"/>
    </source>
</evidence>
<comment type="domain">
    <text evidence="4">A 7-bladed beta-propeller torus, about 55 by 55 Angstroms, with a depth of about 25 Angstroms and a central pore.</text>
</comment>
<comment type="similarity">
    <text evidence="4 5">Belongs to the Ycf48 family.</text>
</comment>
<evidence type="ECO:0000313" key="8">
    <source>
        <dbReference type="Proteomes" id="UP000249081"/>
    </source>
</evidence>
<dbReference type="Gene3D" id="2.130.10.10">
    <property type="entry name" value="YVTN repeat-like/Quinoprotein amine dehydrogenase"/>
    <property type="match status" value="1"/>
</dbReference>
<protein>
    <recommendedName>
        <fullName evidence="4 5">Photosystem II assembly protein Ycf48</fullName>
    </recommendedName>
</protein>
<comment type="subcellular location">
    <subcellularLocation>
        <location evidence="4">Cellular thylakoid lumen</location>
    </subcellularLocation>
    <text evidence="4">Associated with a PSII precusor complex on the lumenal side of the thylakoid membrane.</text>
</comment>
<dbReference type="InterPro" id="IPR015943">
    <property type="entry name" value="WD40/YVTN_repeat-like_dom_sf"/>
</dbReference>
<dbReference type="NCBIfam" id="NF010237">
    <property type="entry name" value="PRK13684.1"/>
    <property type="match status" value="1"/>
</dbReference>
<proteinExistence type="inferred from homology"/>
<comment type="function">
    <text evidence="4">A factor required for optimal assembly of photosystem II (PSII), acting in the early stages of PSII assembly. Also plays a role in replacement of photodamaged D1 (psbA). Assists YidC in synthesis of chlorophyll-binding proteins.</text>
</comment>
<reference evidence="8" key="1">
    <citation type="submission" date="2018-04" db="EMBL/GenBank/DDBJ databases">
        <authorList>
            <person name="Cornet L."/>
        </authorList>
    </citation>
    <scope>NUCLEOTIDE SEQUENCE [LARGE SCALE GENOMIC DNA]</scope>
</reference>
<dbReference type="HAMAP" id="MF_01348">
    <property type="entry name" value="Ycf48"/>
    <property type="match status" value="1"/>
</dbReference>
<dbReference type="PANTHER" id="PTHR47199">
    <property type="entry name" value="PHOTOSYSTEM II STABILITY/ASSEMBLY FACTOR HCF136, CHLOROPLASTIC"/>
    <property type="match status" value="1"/>
</dbReference>
<keyword evidence="3 4" id="KW-0604">Photosystem II</keyword>
<name>A0A2W4WA90_9CYAN</name>
<dbReference type="InterPro" id="IPR028203">
    <property type="entry name" value="PSII_CF48-like_dom"/>
</dbReference>
<feature type="domain" description="Photosynthesis system II assembly factor Ycf48/Hcf136-like" evidence="6">
    <location>
        <begin position="32"/>
        <end position="329"/>
    </location>
</feature>
<dbReference type="PIRSF" id="PIRSF017875">
    <property type="entry name" value="PSII_HCF136"/>
    <property type="match status" value="1"/>
</dbReference>
<dbReference type="Pfam" id="PF14870">
    <property type="entry name" value="PSII_BNR"/>
    <property type="match status" value="1"/>
</dbReference>